<sequence>MSFDSTVSTIKERLLERFAHAKGQVGPGWKDQLAASYEYFNTRQGEAVMRSVSQAHSNPKRGHVDRIEMVTIALEKLANIQNTPTV</sequence>
<dbReference type="AlphaFoldDB" id="A0A316ADN0"/>
<accession>A0A316ADN0</accession>
<dbReference type="EMBL" id="QGDT01000015">
    <property type="protein sequence ID" value="PWJ55070.1"/>
    <property type="molecule type" value="Genomic_DNA"/>
</dbReference>
<name>A0A316ADN0_9BACT</name>
<reference evidence="1 2" key="1">
    <citation type="submission" date="2018-03" db="EMBL/GenBank/DDBJ databases">
        <title>Genomic Encyclopedia of Archaeal and Bacterial Type Strains, Phase II (KMG-II): from individual species to whole genera.</title>
        <authorList>
            <person name="Goeker M."/>
        </authorList>
    </citation>
    <scope>NUCLEOTIDE SEQUENCE [LARGE SCALE GENOMIC DNA]</scope>
    <source>
        <strain evidence="1 2">DSM 100346</strain>
    </source>
</reference>
<gene>
    <name evidence="1" type="ORF">CLV98_11591</name>
</gene>
<comment type="caution">
    <text evidence="1">The sequence shown here is derived from an EMBL/GenBank/DDBJ whole genome shotgun (WGS) entry which is preliminary data.</text>
</comment>
<protein>
    <submittedName>
        <fullName evidence="1">Uncharacterized protein</fullName>
    </submittedName>
</protein>
<keyword evidence="2" id="KW-1185">Reference proteome</keyword>
<evidence type="ECO:0000313" key="2">
    <source>
        <dbReference type="Proteomes" id="UP000245880"/>
    </source>
</evidence>
<proteinExistence type="predicted"/>
<dbReference type="Proteomes" id="UP000245880">
    <property type="component" value="Unassembled WGS sequence"/>
</dbReference>
<organism evidence="1 2">
    <name type="scientific">Dyadobacter jejuensis</name>
    <dbReference type="NCBI Taxonomy" id="1082580"/>
    <lineage>
        <taxon>Bacteria</taxon>
        <taxon>Pseudomonadati</taxon>
        <taxon>Bacteroidota</taxon>
        <taxon>Cytophagia</taxon>
        <taxon>Cytophagales</taxon>
        <taxon>Spirosomataceae</taxon>
        <taxon>Dyadobacter</taxon>
    </lineage>
</organism>
<evidence type="ECO:0000313" key="1">
    <source>
        <dbReference type="EMBL" id="PWJ55070.1"/>
    </source>
</evidence>